<dbReference type="InterPro" id="IPR052701">
    <property type="entry name" value="GAG_Ulvan_Degrading_Sulfatases"/>
</dbReference>
<gene>
    <name evidence="5" type="ORF">OLW01_16710</name>
</gene>
<dbReference type="Gene3D" id="3.30.1120.10">
    <property type="match status" value="1"/>
</dbReference>
<keyword evidence="3" id="KW-0732">Signal</keyword>
<evidence type="ECO:0000256" key="3">
    <source>
        <dbReference type="SAM" id="SignalP"/>
    </source>
</evidence>
<protein>
    <submittedName>
        <fullName evidence="5">Arylsulfatase</fullName>
    </submittedName>
</protein>
<dbReference type="SUPFAM" id="SSF53649">
    <property type="entry name" value="Alkaline phosphatase-like"/>
    <property type="match status" value="1"/>
</dbReference>
<proteinExistence type="inferred from homology"/>
<feature type="domain" description="Sulfatase N-terminal" evidence="4">
    <location>
        <begin position="41"/>
        <end position="412"/>
    </location>
</feature>
<dbReference type="RefSeq" id="WP_268077154.1">
    <property type="nucleotide sequence ID" value="NZ_CP109967.1"/>
</dbReference>
<reference evidence="5" key="1">
    <citation type="submission" date="2022-10" db="EMBL/GenBank/DDBJ databases">
        <title>Catenovulum adriacola sp. nov. isolated in the Harbour of Susak.</title>
        <authorList>
            <person name="Schoch T."/>
            <person name="Reich S.J."/>
            <person name="Stoeferle S."/>
            <person name="Flaiz M."/>
            <person name="Kazda M."/>
            <person name="Riedel C.U."/>
            <person name="Duerre P."/>
        </authorList>
    </citation>
    <scope>NUCLEOTIDE SEQUENCE</scope>
    <source>
        <strain evidence="5">TS8</strain>
        <plasmid evidence="5">pCadTS8_2</plasmid>
    </source>
</reference>
<keyword evidence="5" id="KW-0614">Plasmid</keyword>
<dbReference type="InterPro" id="IPR024607">
    <property type="entry name" value="Sulfatase_CS"/>
</dbReference>
<dbReference type="PANTHER" id="PTHR43751">
    <property type="entry name" value="SULFATASE"/>
    <property type="match status" value="1"/>
</dbReference>
<comment type="similarity">
    <text evidence="1">Belongs to the sulfatase family.</text>
</comment>
<dbReference type="Gene3D" id="3.40.720.10">
    <property type="entry name" value="Alkaline Phosphatase, subunit A"/>
    <property type="match status" value="1"/>
</dbReference>
<organism evidence="5 6">
    <name type="scientific">Catenovulum adriaticum</name>
    <dbReference type="NCBI Taxonomy" id="2984846"/>
    <lineage>
        <taxon>Bacteria</taxon>
        <taxon>Pseudomonadati</taxon>
        <taxon>Pseudomonadota</taxon>
        <taxon>Gammaproteobacteria</taxon>
        <taxon>Alteromonadales</taxon>
        <taxon>Alteromonadaceae</taxon>
        <taxon>Catenovulum</taxon>
    </lineage>
</organism>
<dbReference type="CDD" id="cd16143">
    <property type="entry name" value="ARS_like"/>
    <property type="match status" value="1"/>
</dbReference>
<dbReference type="Pfam" id="PF00884">
    <property type="entry name" value="Sulfatase"/>
    <property type="match status" value="1"/>
</dbReference>
<dbReference type="InterPro" id="IPR017850">
    <property type="entry name" value="Alkaline_phosphatase_core_sf"/>
</dbReference>
<evidence type="ECO:0000313" key="6">
    <source>
        <dbReference type="Proteomes" id="UP001163726"/>
    </source>
</evidence>
<sequence length="521" mass="58051">MKTIFKSMCVLAPMMLLGACSVANDDKPIVSDSDNKSQQKPNIVIFYVDDLGYGDLSAYGAKHVKTPNVDELANNGIRFTDAHSSSATCTPSRYSLLTGEYAFRNKASVLKGDAAMIIKPEQPTLAKVLKKAGYQTGVVGKWHLGLGDGTKPIDWNQAVKPGPLEIGFDYSFLLPATGDRVPTVYLENHHVLNLEKSDPLIIDYEQKVGNRPTGYENPELERQAADHQHNKTIINGIARIGWMQGGHKAEWKDEDFYKVFTDKANDFIRQNQVDPFFLFFSFSDIHVPRLPNERFLGKSGMGVRGDSILQMDWMTGQVVKQLKSLNLLDNTLIIFTSDNGPVLNDGYDDKAVELLGQHKPAGPFRGGKYSAYEAGTRMPTILHYPNQVKPGVSDALMSQVDIYASVANLVGIDLNQDEAIDSQNRLSAWLDASEPGRQYLLEESYTLSLRDGQWKYIKPTDKKAAWVTNDKNIESGLSPSAQLFNLAQDPQEQHNLAMKKPQKVSELKQKLDAIVKRAQRE</sequence>
<keyword evidence="6" id="KW-1185">Reference proteome</keyword>
<evidence type="ECO:0000259" key="4">
    <source>
        <dbReference type="Pfam" id="PF00884"/>
    </source>
</evidence>
<evidence type="ECO:0000256" key="1">
    <source>
        <dbReference type="ARBA" id="ARBA00008779"/>
    </source>
</evidence>
<evidence type="ECO:0000313" key="5">
    <source>
        <dbReference type="EMBL" id="WAJ72379.1"/>
    </source>
</evidence>
<dbReference type="Proteomes" id="UP001163726">
    <property type="component" value="Plasmid pCadTS8_2"/>
</dbReference>
<name>A0ABY7AVQ3_9ALTE</name>
<dbReference type="PANTHER" id="PTHR43751:SF6">
    <property type="entry name" value="N-ACETYLGALACTOSAMINE-6-O-SULFATASE"/>
    <property type="match status" value="1"/>
</dbReference>
<geneLocation type="plasmid" evidence="5 6">
    <name>pCadTS8_2</name>
</geneLocation>
<dbReference type="EMBL" id="CP109967">
    <property type="protein sequence ID" value="WAJ72379.1"/>
    <property type="molecule type" value="Genomic_DNA"/>
</dbReference>
<dbReference type="PROSITE" id="PS00149">
    <property type="entry name" value="SULFATASE_2"/>
    <property type="match status" value="1"/>
</dbReference>
<feature type="chain" id="PRO_5046919543" evidence="3">
    <location>
        <begin position="24"/>
        <end position="521"/>
    </location>
</feature>
<keyword evidence="2" id="KW-0378">Hydrolase</keyword>
<feature type="signal peptide" evidence="3">
    <location>
        <begin position="1"/>
        <end position="23"/>
    </location>
</feature>
<accession>A0ABY7AVQ3</accession>
<evidence type="ECO:0000256" key="2">
    <source>
        <dbReference type="ARBA" id="ARBA00022801"/>
    </source>
</evidence>
<dbReference type="InterPro" id="IPR000917">
    <property type="entry name" value="Sulfatase_N"/>
</dbReference>
<dbReference type="PROSITE" id="PS51257">
    <property type="entry name" value="PROKAR_LIPOPROTEIN"/>
    <property type="match status" value="1"/>
</dbReference>
<dbReference type="PROSITE" id="PS00523">
    <property type="entry name" value="SULFATASE_1"/>
    <property type="match status" value="1"/>
</dbReference>